<accession>A0A4Q9M6N0</accession>
<organism evidence="2">
    <name type="scientific">Dichomitus squalens</name>
    <dbReference type="NCBI Taxonomy" id="114155"/>
    <lineage>
        <taxon>Eukaryota</taxon>
        <taxon>Fungi</taxon>
        <taxon>Dikarya</taxon>
        <taxon>Basidiomycota</taxon>
        <taxon>Agaricomycotina</taxon>
        <taxon>Agaricomycetes</taxon>
        <taxon>Polyporales</taxon>
        <taxon>Polyporaceae</taxon>
        <taxon>Dichomitus</taxon>
    </lineage>
</organism>
<sequence>MATLDSLEPRLYLLTETRTKHFGSAADVRSVNLFVNGVSAIFNVALPTTDIVLAITREQDVLQWIELAEGEALRTCEVSEDQRNIVLKILYAYRACYFRNGVTATETELFFRLVAEAAMALDDHEPADVVLQDLVDYIDGAFPSDSFPPTLQCPRPPVTCTSPPAVSSESLPSELSSSTASPGCPAPAPAATVAGMCVRPPRPRPKASRTSRPDSQVAQHPLVDGCTILQPPPVSLHERLPFDAGVTHNSPHTIPVLTSSLSPSAVAVERALGSQAPCNSVAVLEDEGGASDSSLPALESVDGSESDGEEPYIFCGGGRVSFEDVVNLDLQDFVSRLARQ</sequence>
<protein>
    <submittedName>
        <fullName evidence="2">Uncharacterized protein</fullName>
    </submittedName>
</protein>
<dbReference type="AlphaFoldDB" id="A0A4Q9M6N0"/>
<dbReference type="Proteomes" id="UP000292957">
    <property type="component" value="Unassembled WGS sequence"/>
</dbReference>
<evidence type="ECO:0000256" key="1">
    <source>
        <dbReference type="SAM" id="MobiDB-lite"/>
    </source>
</evidence>
<evidence type="ECO:0000313" key="2">
    <source>
        <dbReference type="EMBL" id="TBU22650.1"/>
    </source>
</evidence>
<name>A0A4Q9M6N0_9APHY</name>
<gene>
    <name evidence="2" type="ORF">BD311DRAFT_811356</name>
</gene>
<feature type="region of interest" description="Disordered" evidence="1">
    <location>
        <begin position="149"/>
        <end position="219"/>
    </location>
</feature>
<dbReference type="OrthoDB" id="2758025at2759"/>
<reference evidence="2" key="1">
    <citation type="submission" date="2019-01" db="EMBL/GenBank/DDBJ databases">
        <title>Draft genome sequences of three monokaryotic isolates of the white-rot basidiomycete fungus Dichomitus squalens.</title>
        <authorList>
            <consortium name="DOE Joint Genome Institute"/>
            <person name="Lopez S.C."/>
            <person name="Andreopoulos B."/>
            <person name="Pangilinan J."/>
            <person name="Lipzen A."/>
            <person name="Riley R."/>
            <person name="Ahrendt S."/>
            <person name="Ng V."/>
            <person name="Barry K."/>
            <person name="Daum C."/>
            <person name="Grigoriev I.V."/>
            <person name="Hilden K.S."/>
            <person name="Makela M.R."/>
            <person name="de Vries R.P."/>
        </authorList>
    </citation>
    <scope>NUCLEOTIDE SEQUENCE [LARGE SCALE GENOMIC DNA]</scope>
    <source>
        <strain evidence="2">OM18370.1</strain>
    </source>
</reference>
<feature type="region of interest" description="Disordered" evidence="1">
    <location>
        <begin position="286"/>
        <end position="309"/>
    </location>
</feature>
<proteinExistence type="predicted"/>
<dbReference type="EMBL" id="ML143533">
    <property type="protein sequence ID" value="TBU22650.1"/>
    <property type="molecule type" value="Genomic_DNA"/>
</dbReference>
<feature type="compositionally biased region" description="Low complexity" evidence="1">
    <location>
        <begin position="162"/>
        <end position="195"/>
    </location>
</feature>